<dbReference type="Gene3D" id="3.30.2010.10">
    <property type="entry name" value="Metalloproteases ('zincins'), catalytic domain"/>
    <property type="match status" value="1"/>
</dbReference>
<name>A0A2T1DJH6_9CYAN</name>
<dbReference type="InterPro" id="IPR002725">
    <property type="entry name" value="YgjP-like_metallopeptidase"/>
</dbReference>
<dbReference type="CDD" id="cd07344">
    <property type="entry name" value="M48_yhfN_like"/>
    <property type="match status" value="1"/>
</dbReference>
<proteinExistence type="predicted"/>
<dbReference type="OrthoDB" id="9811177at2"/>
<gene>
    <name evidence="2" type="ORF">C7B65_07060</name>
</gene>
<dbReference type="Pfam" id="PF01863">
    <property type="entry name" value="YgjP-like"/>
    <property type="match status" value="1"/>
</dbReference>
<reference evidence="2 3" key="1">
    <citation type="submission" date="2018-02" db="EMBL/GenBank/DDBJ databases">
        <authorList>
            <person name="Cohen D.B."/>
            <person name="Kent A.D."/>
        </authorList>
    </citation>
    <scope>NUCLEOTIDE SEQUENCE [LARGE SCALE GENOMIC DNA]</scope>
    <source>
        <strain evidence="2 3">ULC007</strain>
    </source>
</reference>
<dbReference type="RefSeq" id="WP_073070124.1">
    <property type="nucleotide sequence ID" value="NZ_MPPI01000005.1"/>
</dbReference>
<dbReference type="InterPro" id="IPR053136">
    <property type="entry name" value="UTP_pyrophosphatase-like"/>
</dbReference>
<dbReference type="Proteomes" id="UP000238634">
    <property type="component" value="Unassembled WGS sequence"/>
</dbReference>
<feature type="domain" description="YgjP-like metallopeptidase" evidence="1">
    <location>
        <begin position="26"/>
        <end position="237"/>
    </location>
</feature>
<dbReference type="AlphaFoldDB" id="A0A2T1DJH6"/>
<evidence type="ECO:0000259" key="1">
    <source>
        <dbReference type="Pfam" id="PF01863"/>
    </source>
</evidence>
<protein>
    <submittedName>
        <fullName evidence="2">DUF45 domain-containing protein</fullName>
    </submittedName>
</protein>
<accession>A0A2T1DJH6</accession>
<dbReference type="PANTHER" id="PTHR30399">
    <property type="entry name" value="UNCHARACTERIZED PROTEIN YGJP"/>
    <property type="match status" value="1"/>
</dbReference>
<evidence type="ECO:0000313" key="3">
    <source>
        <dbReference type="Proteomes" id="UP000238634"/>
    </source>
</evidence>
<dbReference type="EMBL" id="PVWG01000005">
    <property type="protein sequence ID" value="PSB20658.1"/>
    <property type="molecule type" value="Genomic_DNA"/>
</dbReference>
<comment type="caution">
    <text evidence="2">The sequence shown here is derived from an EMBL/GenBank/DDBJ whole genome shotgun (WGS) entry which is preliminary data.</text>
</comment>
<sequence>MAESKLITSQLTALPGYKVRESLKAKHVSLRMTVQDGLEVIVPKGFDQSRIPEILHTKQSWIAKTIGRLEEQRQQLSLEASHELPDQLQLRAIDQCWKVEYQPTHSQRVTLTEKDKSRLILRGCTQNEDACKSLLQQWLSHKAYQRLVPWLWSVSQELNLPFNKASVRGQKTLWASCSQQKNISLNYKLLFLPTHLVRYVLIHELCHTTHLNHSAQFWGLVFEKESDYKALDRELRKSSHYVPGWLEPSILGKTEDQF</sequence>
<dbReference type="PANTHER" id="PTHR30399:SF1">
    <property type="entry name" value="UTP PYROPHOSPHATASE"/>
    <property type="match status" value="1"/>
</dbReference>
<organism evidence="2 3">
    <name type="scientific">Phormidesmis priestleyi ULC007</name>
    <dbReference type="NCBI Taxonomy" id="1920490"/>
    <lineage>
        <taxon>Bacteria</taxon>
        <taxon>Bacillati</taxon>
        <taxon>Cyanobacteriota</taxon>
        <taxon>Cyanophyceae</taxon>
        <taxon>Leptolyngbyales</taxon>
        <taxon>Leptolyngbyaceae</taxon>
        <taxon>Phormidesmis</taxon>
    </lineage>
</organism>
<keyword evidence="3" id="KW-1185">Reference proteome</keyword>
<reference evidence="2 3" key="2">
    <citation type="submission" date="2018-03" db="EMBL/GenBank/DDBJ databases">
        <title>The ancient ancestry and fast evolution of plastids.</title>
        <authorList>
            <person name="Moore K.R."/>
            <person name="Magnabosco C."/>
            <person name="Momper L."/>
            <person name="Gold D.A."/>
            <person name="Bosak T."/>
            <person name="Fournier G.P."/>
        </authorList>
    </citation>
    <scope>NUCLEOTIDE SEQUENCE [LARGE SCALE GENOMIC DNA]</scope>
    <source>
        <strain evidence="2 3">ULC007</strain>
    </source>
</reference>
<evidence type="ECO:0000313" key="2">
    <source>
        <dbReference type="EMBL" id="PSB20658.1"/>
    </source>
</evidence>
<dbReference type="STRING" id="1920490.GCA_001895925_02694"/>